<dbReference type="InterPro" id="IPR054722">
    <property type="entry name" value="PolX-like_BBD"/>
</dbReference>
<accession>A0AAD9VKT3</accession>
<reference evidence="3" key="2">
    <citation type="journal article" date="2023" name="Commun. Biol.">
        <title>Intrasexual cuticular hydrocarbon dimorphism in a wasp sheds light on hydrocarbon biosynthesis genes in Hymenoptera.</title>
        <authorList>
            <person name="Moris V.C."/>
            <person name="Podsiadlowski L."/>
            <person name="Martin S."/>
            <person name="Oeyen J.P."/>
            <person name="Donath A."/>
            <person name="Petersen M."/>
            <person name="Wilbrandt J."/>
            <person name="Misof B."/>
            <person name="Liedtke D."/>
            <person name="Thamm M."/>
            <person name="Scheiner R."/>
            <person name="Schmitt T."/>
            <person name="Niehuis O."/>
        </authorList>
    </citation>
    <scope>NUCLEOTIDE SEQUENCE</scope>
    <source>
        <strain evidence="3">GBR_01_08_01A</strain>
    </source>
</reference>
<evidence type="ECO:0000313" key="3">
    <source>
        <dbReference type="EMBL" id="KAK2578268.1"/>
    </source>
</evidence>
<name>A0AAD9VKT3_9HYME</name>
<evidence type="ECO:0000259" key="1">
    <source>
        <dbReference type="Pfam" id="PF13976"/>
    </source>
</evidence>
<dbReference type="Pfam" id="PF13976">
    <property type="entry name" value="gag_pre-integrs"/>
    <property type="match status" value="1"/>
</dbReference>
<dbReference type="InterPro" id="IPR025724">
    <property type="entry name" value="GAG-pre-integrase_dom"/>
</dbReference>
<dbReference type="Pfam" id="PF22936">
    <property type="entry name" value="Pol_BBD"/>
    <property type="match status" value="1"/>
</dbReference>
<sequence>MANKNEADDEPKSAEAYNTITHASRQQFQEYENVWIADSGASMHMTPHKEVFREIQPANKFKFVKAAGGRIMPVSGTGTVDISVNINGKEEDRQLLNVLLVPDLQYNLFSVSAVTRKGYSFHADNERCEIRRSNGDLSAVGVRYGEMYKMLLKTKKQIECLVVEEKSLKLWHERMGHINVSAIKKTDNLKAVTGMKINQNTKFFCEPCVLGKQSRISHYSSERSRVDTPGEMIHSDVRAKDSAWLRCQPLKPNMFRWQKELRRLYG</sequence>
<dbReference type="EMBL" id="JAIFRP010000464">
    <property type="protein sequence ID" value="KAK2578268.1"/>
    <property type="molecule type" value="Genomic_DNA"/>
</dbReference>
<proteinExistence type="predicted"/>
<organism evidence="3 4">
    <name type="scientific">Odynerus spinipes</name>
    <dbReference type="NCBI Taxonomy" id="1348599"/>
    <lineage>
        <taxon>Eukaryota</taxon>
        <taxon>Metazoa</taxon>
        <taxon>Ecdysozoa</taxon>
        <taxon>Arthropoda</taxon>
        <taxon>Hexapoda</taxon>
        <taxon>Insecta</taxon>
        <taxon>Pterygota</taxon>
        <taxon>Neoptera</taxon>
        <taxon>Endopterygota</taxon>
        <taxon>Hymenoptera</taxon>
        <taxon>Apocrita</taxon>
        <taxon>Aculeata</taxon>
        <taxon>Vespoidea</taxon>
        <taxon>Vespidae</taxon>
        <taxon>Eumeninae</taxon>
        <taxon>Odynerus</taxon>
    </lineage>
</organism>
<reference evidence="3" key="1">
    <citation type="submission" date="2021-08" db="EMBL/GenBank/DDBJ databases">
        <authorList>
            <person name="Misof B."/>
            <person name="Oliver O."/>
            <person name="Podsiadlowski L."/>
            <person name="Donath A."/>
            <person name="Peters R."/>
            <person name="Mayer C."/>
            <person name="Rust J."/>
            <person name="Gunkel S."/>
            <person name="Lesny P."/>
            <person name="Martin S."/>
            <person name="Oeyen J.P."/>
            <person name="Petersen M."/>
            <person name="Panagiotis P."/>
            <person name="Wilbrandt J."/>
            <person name="Tanja T."/>
        </authorList>
    </citation>
    <scope>NUCLEOTIDE SEQUENCE</scope>
    <source>
        <strain evidence="3">GBR_01_08_01A</strain>
        <tissue evidence="3">Thorax + abdomen</tissue>
    </source>
</reference>
<keyword evidence="4" id="KW-1185">Reference proteome</keyword>
<evidence type="ECO:0000259" key="2">
    <source>
        <dbReference type="Pfam" id="PF22936"/>
    </source>
</evidence>
<protein>
    <recommendedName>
        <fullName evidence="5">GAG-pre-integrase domain-containing protein</fullName>
    </recommendedName>
</protein>
<evidence type="ECO:0000313" key="4">
    <source>
        <dbReference type="Proteomes" id="UP001258017"/>
    </source>
</evidence>
<dbReference type="Proteomes" id="UP001258017">
    <property type="component" value="Unassembled WGS sequence"/>
</dbReference>
<evidence type="ECO:0008006" key="5">
    <source>
        <dbReference type="Google" id="ProtNLM"/>
    </source>
</evidence>
<gene>
    <name evidence="3" type="ORF">KPH14_012292</name>
</gene>
<dbReference type="AlphaFoldDB" id="A0AAD9VKT3"/>
<feature type="domain" description="GAG-pre-integrase" evidence="1">
    <location>
        <begin position="148"/>
        <end position="213"/>
    </location>
</feature>
<comment type="caution">
    <text evidence="3">The sequence shown here is derived from an EMBL/GenBank/DDBJ whole genome shotgun (WGS) entry which is preliminary data.</text>
</comment>
<feature type="domain" description="Retrovirus-related Pol polyprotein from transposon TNT 1-94-like beta-barrel" evidence="2">
    <location>
        <begin position="35"/>
        <end position="119"/>
    </location>
</feature>